<name>A0AAW7ZAF9_9FIRM</name>
<reference evidence="1" key="1">
    <citation type="journal article" date="2023" name="J. Hazard. Mater.">
        <title>Anaerobic biodegradation of pyrene and benzo[a]pyrene by a new sulfate-reducing Desulforamulus aquiferis strain DSA.</title>
        <authorList>
            <person name="Zhang Z."/>
            <person name="Sun J."/>
            <person name="Gong X."/>
            <person name="Wang C."/>
            <person name="Wang H."/>
        </authorList>
    </citation>
    <scope>NUCLEOTIDE SEQUENCE</scope>
    <source>
        <strain evidence="1">DSA</strain>
    </source>
</reference>
<dbReference type="AlphaFoldDB" id="A0AAW7ZAF9"/>
<evidence type="ECO:0000313" key="1">
    <source>
        <dbReference type="EMBL" id="MDO7786470.1"/>
    </source>
</evidence>
<reference evidence="1" key="2">
    <citation type="submission" date="2023-03" db="EMBL/GenBank/DDBJ databases">
        <authorList>
            <person name="Zhang Z."/>
        </authorList>
    </citation>
    <scope>NUCLEOTIDE SEQUENCE</scope>
    <source>
        <strain evidence="1">DSA</strain>
    </source>
</reference>
<gene>
    <name evidence="1" type="ORF">P6N53_04445</name>
</gene>
<dbReference type="InterPro" id="IPR021338">
    <property type="entry name" value="DUF2953"/>
</dbReference>
<evidence type="ECO:0000313" key="2">
    <source>
        <dbReference type="Proteomes" id="UP001172911"/>
    </source>
</evidence>
<keyword evidence="2" id="KW-1185">Reference proteome</keyword>
<proteinExistence type="predicted"/>
<dbReference type="Proteomes" id="UP001172911">
    <property type="component" value="Unassembled WGS sequence"/>
</dbReference>
<organism evidence="1 2">
    <name type="scientific">Desulforamulus aquiferis</name>
    <dbReference type="NCBI Taxonomy" id="1397668"/>
    <lineage>
        <taxon>Bacteria</taxon>
        <taxon>Bacillati</taxon>
        <taxon>Bacillota</taxon>
        <taxon>Clostridia</taxon>
        <taxon>Eubacteriales</taxon>
        <taxon>Peptococcaceae</taxon>
        <taxon>Desulforamulus</taxon>
    </lineage>
</organism>
<sequence length="218" mass="24817">MSLGLGLLLALVLFSHLIIHFRYFREQEDDTISVEFFLWSFINYKIEIPVLTLQNKLSGISLTTRTELETGGDNSRELLGKAGKFSIESLEDAICKFKQWWPLVDEMKVIADYFLSHIRVTCLEWHTKIGTGDAAVTGFLTGFLYSFKGGIISAFYRKLANAGNPKISVEPNFRKEQFSTSINCIFKIRVGNIMVTGVKIFMKMVKRRGVNRTCQNIP</sequence>
<dbReference type="Pfam" id="PF11167">
    <property type="entry name" value="DUF2953"/>
    <property type="match status" value="1"/>
</dbReference>
<comment type="caution">
    <text evidence="1">The sequence shown here is derived from an EMBL/GenBank/DDBJ whole genome shotgun (WGS) entry which is preliminary data.</text>
</comment>
<accession>A0AAW7ZAF9</accession>
<protein>
    <submittedName>
        <fullName evidence="1">DUF2953 domain-containing protein</fullName>
    </submittedName>
</protein>
<dbReference type="EMBL" id="JARPTC010000005">
    <property type="protein sequence ID" value="MDO7786470.1"/>
    <property type="molecule type" value="Genomic_DNA"/>
</dbReference>